<dbReference type="GO" id="GO:0036088">
    <property type="term" value="P:D-serine catabolic process"/>
    <property type="evidence" value="ECO:0007669"/>
    <property type="project" value="TreeGrafter"/>
</dbReference>
<gene>
    <name evidence="2" type="ORF">PoB_001115500</name>
</gene>
<dbReference type="InterPro" id="IPR051466">
    <property type="entry name" value="D-amino_acid_metab_enzyme"/>
</dbReference>
<dbReference type="AlphaFoldDB" id="A0AAV3YNG7"/>
<evidence type="ECO:0000313" key="3">
    <source>
        <dbReference type="Proteomes" id="UP000735302"/>
    </source>
</evidence>
<dbReference type="GO" id="GO:0008721">
    <property type="term" value="F:D-serine ammonia-lyase activity"/>
    <property type="evidence" value="ECO:0007669"/>
    <property type="project" value="TreeGrafter"/>
</dbReference>
<comment type="caution">
    <text evidence="2">The sequence shown here is derived from an EMBL/GenBank/DDBJ whole genome shotgun (WGS) entry which is preliminary data.</text>
</comment>
<dbReference type="InterPro" id="IPR026956">
    <property type="entry name" value="D-ser_dehydrat-like_dom"/>
</dbReference>
<dbReference type="Proteomes" id="UP000735302">
    <property type="component" value="Unassembled WGS sequence"/>
</dbReference>
<organism evidence="2 3">
    <name type="scientific">Plakobranchus ocellatus</name>
    <dbReference type="NCBI Taxonomy" id="259542"/>
    <lineage>
        <taxon>Eukaryota</taxon>
        <taxon>Metazoa</taxon>
        <taxon>Spiralia</taxon>
        <taxon>Lophotrochozoa</taxon>
        <taxon>Mollusca</taxon>
        <taxon>Gastropoda</taxon>
        <taxon>Heterobranchia</taxon>
        <taxon>Euthyneura</taxon>
        <taxon>Panpulmonata</taxon>
        <taxon>Sacoglossa</taxon>
        <taxon>Placobranchoidea</taxon>
        <taxon>Plakobranchidae</taxon>
        <taxon>Plakobranchus</taxon>
    </lineage>
</organism>
<evidence type="ECO:0000313" key="2">
    <source>
        <dbReference type="EMBL" id="GFN84649.1"/>
    </source>
</evidence>
<keyword evidence="3" id="KW-1185">Reference proteome</keyword>
<feature type="domain" description="D-serine dehydratase-like" evidence="1">
    <location>
        <begin position="22"/>
        <end position="107"/>
    </location>
</feature>
<dbReference type="PANTHER" id="PTHR28004">
    <property type="entry name" value="ZGC:162816-RELATED"/>
    <property type="match status" value="1"/>
</dbReference>
<dbReference type="SMART" id="SM01119">
    <property type="entry name" value="D-ser_dehydrat"/>
    <property type="match status" value="1"/>
</dbReference>
<protein>
    <submittedName>
        <fullName evidence="2">Alanine racemase</fullName>
    </submittedName>
</protein>
<name>A0AAV3YNG7_9GAST</name>
<evidence type="ECO:0000259" key="1">
    <source>
        <dbReference type="SMART" id="SM01119"/>
    </source>
</evidence>
<dbReference type="Gene3D" id="2.40.37.20">
    <property type="entry name" value="D-serine dehydratase-like domain"/>
    <property type="match status" value="1"/>
</dbReference>
<accession>A0AAV3YNG7</accession>
<dbReference type="EMBL" id="BLXT01001321">
    <property type="protein sequence ID" value="GFN84649.1"/>
    <property type="molecule type" value="Genomic_DNA"/>
</dbReference>
<reference evidence="2 3" key="1">
    <citation type="journal article" date="2021" name="Elife">
        <title>Chloroplast acquisition without the gene transfer in kleptoplastic sea slugs, Plakobranchus ocellatus.</title>
        <authorList>
            <person name="Maeda T."/>
            <person name="Takahashi S."/>
            <person name="Yoshida T."/>
            <person name="Shimamura S."/>
            <person name="Takaki Y."/>
            <person name="Nagai Y."/>
            <person name="Toyoda A."/>
            <person name="Suzuki Y."/>
            <person name="Arimoto A."/>
            <person name="Ishii H."/>
            <person name="Satoh N."/>
            <person name="Nishiyama T."/>
            <person name="Hasebe M."/>
            <person name="Maruyama T."/>
            <person name="Minagawa J."/>
            <person name="Obokata J."/>
            <person name="Shigenobu S."/>
        </authorList>
    </citation>
    <scope>NUCLEOTIDE SEQUENCE [LARGE SCALE GENOMIC DNA]</scope>
</reference>
<dbReference type="Pfam" id="PF14031">
    <property type="entry name" value="D-ser_dehydrat"/>
    <property type="match status" value="1"/>
</dbReference>
<dbReference type="PANTHER" id="PTHR28004:SF2">
    <property type="entry name" value="D-SERINE DEHYDRATASE"/>
    <property type="match status" value="1"/>
</dbReference>
<proteinExistence type="predicted"/>
<sequence>MDVDYSKNLDETGKPMSNFLHSLFVLSTVQSVSPGNRAILDAGMKAVSLDSGVPLINGLKELAYYSGGDEHGIVKPSGDFKVGDQVWLIPGHCDPTVNMHNWLVGVRDDIVECVWPLSGRGPGV</sequence>
<dbReference type="InterPro" id="IPR042208">
    <property type="entry name" value="D-ser_dehydrat-like_sf"/>
</dbReference>